<dbReference type="EMBL" id="JBHSGI010000004">
    <property type="protein sequence ID" value="MFC4668156.1"/>
    <property type="molecule type" value="Genomic_DNA"/>
</dbReference>
<dbReference type="Gene3D" id="3.30.70.940">
    <property type="entry name" value="NusG, N-terminal domain"/>
    <property type="match status" value="1"/>
</dbReference>
<sequence>MMAKLPAAKAFDADLVSDLEARYCNGPDTGNRVIFRPSVMRWYALRVPPQREDQAEAWLKRRGVYAFHPVLKRRVVRYGVEEVRKTRYLPGYVFARFPGDPVEHLVVTSPFVIGALCSDTVYGIRWGVVKPTDLRALHAMRSLDEAAEAARRCNPLLRIGGGAMFDAGMFEGQQGRVEELNAHGGAKVKLHLFGHEIVVEAEQTSLTAVQKTP</sequence>
<organism evidence="3 4">
    <name type="scientific">Seohaeicola nanhaiensis</name>
    <dbReference type="NCBI Taxonomy" id="1387282"/>
    <lineage>
        <taxon>Bacteria</taxon>
        <taxon>Pseudomonadati</taxon>
        <taxon>Pseudomonadota</taxon>
        <taxon>Alphaproteobacteria</taxon>
        <taxon>Rhodobacterales</taxon>
        <taxon>Roseobacteraceae</taxon>
        <taxon>Seohaeicola</taxon>
    </lineage>
</organism>
<dbReference type="Proteomes" id="UP001595973">
    <property type="component" value="Unassembled WGS sequence"/>
</dbReference>
<evidence type="ECO:0000313" key="3">
    <source>
        <dbReference type="EMBL" id="MFC4668156.1"/>
    </source>
</evidence>
<feature type="domain" description="NusG-like N-terminal" evidence="2">
    <location>
        <begin position="40"/>
        <end position="116"/>
    </location>
</feature>
<evidence type="ECO:0000256" key="1">
    <source>
        <dbReference type="ARBA" id="ARBA00023163"/>
    </source>
</evidence>
<reference evidence="4" key="1">
    <citation type="journal article" date="2019" name="Int. J. Syst. Evol. Microbiol.">
        <title>The Global Catalogue of Microorganisms (GCM) 10K type strain sequencing project: providing services to taxonomists for standard genome sequencing and annotation.</title>
        <authorList>
            <consortium name="The Broad Institute Genomics Platform"/>
            <consortium name="The Broad Institute Genome Sequencing Center for Infectious Disease"/>
            <person name="Wu L."/>
            <person name="Ma J."/>
        </authorList>
    </citation>
    <scope>NUCLEOTIDE SEQUENCE [LARGE SCALE GENOMIC DNA]</scope>
    <source>
        <strain evidence="4">CGMCC 4.7283</strain>
    </source>
</reference>
<accession>A0ABV9KE06</accession>
<name>A0ABV9KE06_9RHOB</name>
<gene>
    <name evidence="3" type="ORF">ACFO5X_06285</name>
</gene>
<keyword evidence="4" id="KW-1185">Reference proteome</keyword>
<dbReference type="Pfam" id="PF02357">
    <property type="entry name" value="NusG"/>
    <property type="match status" value="1"/>
</dbReference>
<dbReference type="InterPro" id="IPR036735">
    <property type="entry name" value="NGN_dom_sf"/>
</dbReference>
<evidence type="ECO:0000259" key="2">
    <source>
        <dbReference type="Pfam" id="PF02357"/>
    </source>
</evidence>
<keyword evidence="1" id="KW-0804">Transcription</keyword>
<dbReference type="RefSeq" id="WP_380716424.1">
    <property type="nucleotide sequence ID" value="NZ_JBHSGI010000004.1"/>
</dbReference>
<comment type="caution">
    <text evidence="3">The sequence shown here is derived from an EMBL/GenBank/DDBJ whole genome shotgun (WGS) entry which is preliminary data.</text>
</comment>
<protein>
    <submittedName>
        <fullName evidence="3">Transcription termination/antitermination protein NusG</fullName>
    </submittedName>
</protein>
<dbReference type="Gene3D" id="2.30.30.30">
    <property type="match status" value="1"/>
</dbReference>
<evidence type="ECO:0000313" key="4">
    <source>
        <dbReference type="Proteomes" id="UP001595973"/>
    </source>
</evidence>
<proteinExistence type="predicted"/>
<dbReference type="InterPro" id="IPR014722">
    <property type="entry name" value="Rib_uL2_dom2"/>
</dbReference>
<dbReference type="InterPro" id="IPR006645">
    <property type="entry name" value="NGN-like_dom"/>
</dbReference>
<dbReference type="SUPFAM" id="SSF82679">
    <property type="entry name" value="N-utilization substance G protein NusG, N-terminal domain"/>
    <property type="match status" value="1"/>
</dbReference>